<dbReference type="SUPFAM" id="SSF56059">
    <property type="entry name" value="Glutathione synthetase ATP-binding domain-like"/>
    <property type="match status" value="1"/>
</dbReference>
<dbReference type="RefSeq" id="WP_149839598.1">
    <property type="nucleotide sequence ID" value="NZ_VUOC01000004.1"/>
</dbReference>
<dbReference type="EMBL" id="VUOC01000004">
    <property type="protein sequence ID" value="KAA2238416.1"/>
    <property type="molecule type" value="Genomic_DNA"/>
</dbReference>
<dbReference type="Gene3D" id="3.30.470.20">
    <property type="entry name" value="ATP-grasp fold, B domain"/>
    <property type="match status" value="1"/>
</dbReference>
<dbReference type="GO" id="GO:0018169">
    <property type="term" value="F:ribosomal S6-glutamic acid ligase activity"/>
    <property type="evidence" value="ECO:0007669"/>
    <property type="project" value="TreeGrafter"/>
</dbReference>
<evidence type="ECO:0000256" key="1">
    <source>
        <dbReference type="PROSITE-ProRule" id="PRU00409"/>
    </source>
</evidence>
<reference evidence="3 4" key="2">
    <citation type="submission" date="2019-09" db="EMBL/GenBank/DDBJ databases">
        <authorList>
            <person name="Jin C."/>
        </authorList>
    </citation>
    <scope>NUCLEOTIDE SEQUENCE [LARGE SCALE GENOMIC DNA]</scope>
    <source>
        <strain evidence="3 4">BN140078</strain>
    </source>
</reference>
<dbReference type="Pfam" id="PF14398">
    <property type="entry name" value="ATPgrasp_YheCD"/>
    <property type="match status" value="1"/>
</dbReference>
<organism evidence="3 4">
    <name type="scientific">Chitinophaga agrisoli</name>
    <dbReference type="NCBI Taxonomy" id="2607653"/>
    <lineage>
        <taxon>Bacteria</taxon>
        <taxon>Pseudomonadati</taxon>
        <taxon>Bacteroidota</taxon>
        <taxon>Chitinophagia</taxon>
        <taxon>Chitinophagales</taxon>
        <taxon>Chitinophagaceae</taxon>
        <taxon>Chitinophaga</taxon>
    </lineage>
</organism>
<dbReference type="InterPro" id="IPR011761">
    <property type="entry name" value="ATP-grasp"/>
</dbReference>
<protein>
    <recommendedName>
        <fullName evidence="2">ATP-grasp domain-containing protein</fullName>
    </recommendedName>
</protein>
<dbReference type="GO" id="GO:0009432">
    <property type="term" value="P:SOS response"/>
    <property type="evidence" value="ECO:0007669"/>
    <property type="project" value="TreeGrafter"/>
</dbReference>
<keyword evidence="4" id="KW-1185">Reference proteome</keyword>
<evidence type="ECO:0000313" key="3">
    <source>
        <dbReference type="EMBL" id="KAA2238416.1"/>
    </source>
</evidence>
<evidence type="ECO:0000259" key="2">
    <source>
        <dbReference type="PROSITE" id="PS50975"/>
    </source>
</evidence>
<comment type="caution">
    <text evidence="3">The sequence shown here is derived from an EMBL/GenBank/DDBJ whole genome shotgun (WGS) entry which is preliminary data.</text>
</comment>
<sequence>MKTDAVIIGNPENRRTAFFCEAAAKLLNGTITIVPYIDLLTHINTILPGITPGSIVKIDSPGENTAVRKLLIERGLGAAADEPYEKGPIIHLQAWYKGYCGLLDRIRQQLPDTAHVMNTVQDIKLMFDKPACQQHLYNNKVPVPRILPPVDNYDELVLVMQQQRIMRVFVKPAHASSASGVVAFRRNGRQVQAVSSAALHHTPDGPRLYNSLKVQTYNRETDIAALMNIILSENAQVEEWLPKAIIHDRYFDIRVLAIAGKARHMVLRTSKQVITNLHLGNKRGNMQDLIAIFGAQKLTEIQQLAEQTAACFPNSLYMGIDILLTNTANVFVLEVNAFGDLLPGLVHNDENCYEASLSAALQQKEARAIC</sequence>
<dbReference type="PANTHER" id="PTHR21621">
    <property type="entry name" value="RIBOSOMAL PROTEIN S6 MODIFICATION PROTEIN"/>
    <property type="match status" value="1"/>
</dbReference>
<dbReference type="AlphaFoldDB" id="A0A5B2VIP3"/>
<proteinExistence type="predicted"/>
<accession>A0A5B2VIP3</accession>
<reference evidence="3 4" key="1">
    <citation type="submission" date="2019-09" db="EMBL/GenBank/DDBJ databases">
        <title>Chitinophaga ginsengihumi sp. nov., isolated from soil of ginseng rhizosphere.</title>
        <authorList>
            <person name="Lee J."/>
        </authorList>
    </citation>
    <scope>NUCLEOTIDE SEQUENCE [LARGE SCALE GENOMIC DNA]</scope>
    <source>
        <strain evidence="3 4">BN140078</strain>
    </source>
</reference>
<dbReference type="GO" id="GO:0046872">
    <property type="term" value="F:metal ion binding"/>
    <property type="evidence" value="ECO:0007669"/>
    <property type="project" value="InterPro"/>
</dbReference>
<name>A0A5B2VIP3_9BACT</name>
<dbReference type="InterPro" id="IPR026838">
    <property type="entry name" value="YheC/D"/>
</dbReference>
<evidence type="ECO:0000313" key="4">
    <source>
        <dbReference type="Proteomes" id="UP000324611"/>
    </source>
</evidence>
<dbReference type="PANTHER" id="PTHR21621:SF0">
    <property type="entry name" value="BETA-CITRYLGLUTAMATE SYNTHASE B-RELATED"/>
    <property type="match status" value="1"/>
</dbReference>
<feature type="domain" description="ATP-grasp" evidence="2">
    <location>
        <begin position="133"/>
        <end position="370"/>
    </location>
</feature>
<keyword evidence="1" id="KW-0067">ATP-binding</keyword>
<dbReference type="NCBIfam" id="NF038074">
    <property type="entry name" value="fam_STM4014"/>
    <property type="match status" value="1"/>
</dbReference>
<dbReference type="Proteomes" id="UP000324611">
    <property type="component" value="Unassembled WGS sequence"/>
</dbReference>
<dbReference type="GO" id="GO:0005524">
    <property type="term" value="F:ATP binding"/>
    <property type="evidence" value="ECO:0007669"/>
    <property type="project" value="UniProtKB-UniRule"/>
</dbReference>
<keyword evidence="1" id="KW-0547">Nucleotide-binding</keyword>
<dbReference type="GO" id="GO:0005737">
    <property type="term" value="C:cytoplasm"/>
    <property type="evidence" value="ECO:0007669"/>
    <property type="project" value="TreeGrafter"/>
</dbReference>
<dbReference type="PROSITE" id="PS50975">
    <property type="entry name" value="ATP_GRASP"/>
    <property type="match status" value="1"/>
</dbReference>
<gene>
    <name evidence="3" type="ORF">F0L74_19490</name>
</gene>
<dbReference type="InterPro" id="IPR047778">
    <property type="entry name" value="STM4014-like"/>
</dbReference>